<feature type="transmembrane region" description="Helical" evidence="7">
    <location>
        <begin position="7"/>
        <end position="28"/>
    </location>
</feature>
<evidence type="ECO:0000313" key="8">
    <source>
        <dbReference type="EMBL" id="MPM89497.1"/>
    </source>
</evidence>
<proteinExistence type="inferred from homology"/>
<comment type="subcellular location">
    <subcellularLocation>
        <location evidence="1">Cell membrane</location>
        <topology evidence="1">Multi-pass membrane protein</topology>
    </subcellularLocation>
</comment>
<reference evidence="8" key="1">
    <citation type="submission" date="2019-08" db="EMBL/GenBank/DDBJ databases">
        <authorList>
            <person name="Kucharzyk K."/>
            <person name="Murdoch R.W."/>
            <person name="Higgins S."/>
            <person name="Loffler F."/>
        </authorList>
    </citation>
    <scope>NUCLEOTIDE SEQUENCE</scope>
</reference>
<dbReference type="EMBL" id="VSSQ01036912">
    <property type="protein sequence ID" value="MPM89497.1"/>
    <property type="molecule type" value="Genomic_DNA"/>
</dbReference>
<feature type="transmembrane region" description="Helical" evidence="7">
    <location>
        <begin position="113"/>
        <end position="130"/>
    </location>
</feature>
<accession>A0A645DJQ3</accession>
<dbReference type="Pfam" id="PF02417">
    <property type="entry name" value="Chromate_transp"/>
    <property type="match status" value="1"/>
</dbReference>
<dbReference type="GO" id="GO:0015109">
    <property type="term" value="F:chromate transmembrane transporter activity"/>
    <property type="evidence" value="ECO:0007669"/>
    <property type="project" value="InterPro"/>
</dbReference>
<name>A0A645DJQ3_9ZZZZ</name>
<feature type="transmembrane region" description="Helical" evidence="7">
    <location>
        <begin position="137"/>
        <end position="156"/>
    </location>
</feature>
<evidence type="ECO:0000256" key="5">
    <source>
        <dbReference type="ARBA" id="ARBA00022989"/>
    </source>
</evidence>
<dbReference type="AlphaFoldDB" id="A0A645DJQ3"/>
<dbReference type="PANTHER" id="PTHR43663">
    <property type="entry name" value="CHROMATE TRANSPORT PROTEIN-RELATED"/>
    <property type="match status" value="1"/>
</dbReference>
<feature type="transmembrane region" description="Helical" evidence="7">
    <location>
        <begin position="76"/>
        <end position="101"/>
    </location>
</feature>
<dbReference type="InterPro" id="IPR052518">
    <property type="entry name" value="CHR_Transporter"/>
</dbReference>
<keyword evidence="3" id="KW-1003">Cell membrane</keyword>
<organism evidence="8">
    <name type="scientific">bioreactor metagenome</name>
    <dbReference type="NCBI Taxonomy" id="1076179"/>
    <lineage>
        <taxon>unclassified sequences</taxon>
        <taxon>metagenomes</taxon>
        <taxon>ecological metagenomes</taxon>
    </lineage>
</organism>
<feature type="transmembrane region" description="Helical" evidence="7">
    <location>
        <begin position="48"/>
        <end position="69"/>
    </location>
</feature>
<protein>
    <submittedName>
        <fullName evidence="8">Chromate transport protein</fullName>
    </submittedName>
</protein>
<dbReference type="PANTHER" id="PTHR43663:SF1">
    <property type="entry name" value="CHROMATE TRANSPORTER"/>
    <property type="match status" value="1"/>
</dbReference>
<keyword evidence="6 7" id="KW-0472">Membrane</keyword>
<evidence type="ECO:0000256" key="7">
    <source>
        <dbReference type="SAM" id="Phobius"/>
    </source>
</evidence>
<sequence length="186" mass="19726">MNLKELIDLFLTFARVGVFTFGGGYAMLPMLQKEIVENKGWATDEELIDYYAIGQCTPGVIAVNTATFIGLKRKGIIGGAFATLGVIFPSVVIICVIAAFLKKFSSVEVVQHAFAAIRVAVGVLILNSVVKMSKTTVKGVWGVFVALAAFLAVTAFSASPVIVVLAAAFLGIGLPLLKSLRKKGEE</sequence>
<comment type="caution">
    <text evidence="8">The sequence shown here is derived from an EMBL/GenBank/DDBJ whole genome shotgun (WGS) entry which is preliminary data.</text>
</comment>
<evidence type="ECO:0000256" key="6">
    <source>
        <dbReference type="ARBA" id="ARBA00023136"/>
    </source>
</evidence>
<evidence type="ECO:0000256" key="4">
    <source>
        <dbReference type="ARBA" id="ARBA00022692"/>
    </source>
</evidence>
<dbReference type="GO" id="GO:0005886">
    <property type="term" value="C:plasma membrane"/>
    <property type="evidence" value="ECO:0007669"/>
    <property type="project" value="UniProtKB-SubCell"/>
</dbReference>
<evidence type="ECO:0000256" key="3">
    <source>
        <dbReference type="ARBA" id="ARBA00022475"/>
    </source>
</evidence>
<keyword evidence="5 7" id="KW-1133">Transmembrane helix</keyword>
<gene>
    <name evidence="8" type="primary">chrA1_4</name>
    <name evidence="8" type="ORF">SDC9_136606</name>
</gene>
<keyword evidence="4 7" id="KW-0812">Transmembrane</keyword>
<evidence type="ECO:0000256" key="1">
    <source>
        <dbReference type="ARBA" id="ARBA00004651"/>
    </source>
</evidence>
<feature type="transmembrane region" description="Helical" evidence="7">
    <location>
        <begin position="162"/>
        <end position="180"/>
    </location>
</feature>
<dbReference type="InterPro" id="IPR003370">
    <property type="entry name" value="Chromate_transpt"/>
</dbReference>
<evidence type="ECO:0000256" key="2">
    <source>
        <dbReference type="ARBA" id="ARBA00005262"/>
    </source>
</evidence>
<comment type="similarity">
    <text evidence="2">Belongs to the chromate ion transporter (CHR) (TC 2.A.51) family.</text>
</comment>